<dbReference type="Proteomes" id="UP000038045">
    <property type="component" value="Unplaced"/>
</dbReference>
<accession>A0A0N4ZZQ8</accession>
<keyword evidence="2" id="KW-1185">Reference proteome</keyword>
<dbReference type="WBParaSite" id="PTRK_0001446700.1">
    <property type="protein sequence ID" value="PTRK_0001446700.1"/>
    <property type="gene ID" value="PTRK_0001446700"/>
</dbReference>
<dbReference type="Pfam" id="PF00078">
    <property type="entry name" value="RVT_1"/>
    <property type="match status" value="1"/>
</dbReference>
<dbReference type="SUPFAM" id="SSF56672">
    <property type="entry name" value="DNA/RNA polymerases"/>
    <property type="match status" value="1"/>
</dbReference>
<dbReference type="PROSITE" id="PS50878">
    <property type="entry name" value="RT_POL"/>
    <property type="match status" value="1"/>
</dbReference>
<dbReference type="InterPro" id="IPR043502">
    <property type="entry name" value="DNA/RNA_pol_sf"/>
</dbReference>
<evidence type="ECO:0000259" key="1">
    <source>
        <dbReference type="PROSITE" id="PS50878"/>
    </source>
</evidence>
<reference evidence="3" key="1">
    <citation type="submission" date="2017-02" db="UniProtKB">
        <authorList>
            <consortium name="WormBaseParasite"/>
        </authorList>
    </citation>
    <scope>IDENTIFICATION</scope>
</reference>
<dbReference type="PANTHER" id="PTHR47027">
    <property type="entry name" value="REVERSE TRANSCRIPTASE DOMAIN-CONTAINING PROTEIN"/>
    <property type="match status" value="1"/>
</dbReference>
<sequence>MKNKIYEGKGFKKAYKFAAISWKQMPNLTSDYTSDVTNNEEVIQKFYTELYKERNTNKKKIKASQKRKMEKKRQEEMLPFLESELMDALKSMPKEKMIGTDKLSSWEILQMCSIDKFRKSLVERYNTYWKQLRIPSMWGEAKLLLLPKKGDLTSISNYRPLSILNHGFKILTKMMIRREEYVLSCELMQYQHGFRRRKSTYDAIYTLKKILQHIVEYNEIDATIIYLDFKKAFDMISRQYLYLSMEKLGINSHTIEMFRRIHKITTLKFGEVKIQTKSGVGQGDSASPALFLCVLEDIIREVQYKYMDLVENNIIRIYEIANNDMTFISFADDTALVTKDEHSANTILSIFQKVAEKRGLFLNPSKTEYMSLTEKNIKTIHGEIIKRTSAFTYLGSVVTLDSCSVIDINRRCQKAWATYHANKKIWKKLTNEKISKLHSQIIYPTLTYGGVTWKMLRSELRKIDATEKRILKLLLNNTEEQEKTKLTASIRIQIQQAKYFGHVARTPNTISGTSFPKIALEWIELYGVRMTPTSGKRKTGRPQKRLGENLNEFQATLTKRKNWIQEARDRNNWNKWVEKYKDFLQRL</sequence>
<dbReference type="AlphaFoldDB" id="A0A0N4ZZQ8"/>
<evidence type="ECO:0000313" key="3">
    <source>
        <dbReference type="WBParaSite" id="PTRK_0001446700.1"/>
    </source>
</evidence>
<dbReference type="PANTHER" id="PTHR47027:SF20">
    <property type="entry name" value="REVERSE TRANSCRIPTASE-LIKE PROTEIN WITH RNA-DIRECTED DNA POLYMERASE DOMAIN"/>
    <property type="match status" value="1"/>
</dbReference>
<proteinExistence type="predicted"/>
<protein>
    <submittedName>
        <fullName evidence="3">Reverse transcriptase domain-containing protein</fullName>
    </submittedName>
</protein>
<dbReference type="InterPro" id="IPR000477">
    <property type="entry name" value="RT_dom"/>
</dbReference>
<dbReference type="CDD" id="cd01650">
    <property type="entry name" value="RT_nLTR_like"/>
    <property type="match status" value="1"/>
</dbReference>
<dbReference type="STRING" id="131310.A0A0N4ZZQ8"/>
<organism evidence="2 3">
    <name type="scientific">Parastrongyloides trichosuri</name>
    <name type="common">Possum-specific nematode worm</name>
    <dbReference type="NCBI Taxonomy" id="131310"/>
    <lineage>
        <taxon>Eukaryota</taxon>
        <taxon>Metazoa</taxon>
        <taxon>Ecdysozoa</taxon>
        <taxon>Nematoda</taxon>
        <taxon>Chromadorea</taxon>
        <taxon>Rhabditida</taxon>
        <taxon>Tylenchina</taxon>
        <taxon>Panagrolaimomorpha</taxon>
        <taxon>Strongyloidoidea</taxon>
        <taxon>Strongyloididae</taxon>
        <taxon>Parastrongyloides</taxon>
    </lineage>
</organism>
<name>A0A0N4ZZQ8_PARTI</name>
<feature type="domain" description="Reverse transcriptase" evidence="1">
    <location>
        <begin position="127"/>
        <end position="398"/>
    </location>
</feature>
<evidence type="ECO:0000313" key="2">
    <source>
        <dbReference type="Proteomes" id="UP000038045"/>
    </source>
</evidence>